<dbReference type="AlphaFoldDB" id="A0A218XIB3"/>
<feature type="region of interest" description="Disordered" evidence="1">
    <location>
        <begin position="1"/>
        <end position="32"/>
    </location>
</feature>
<evidence type="ECO:0000256" key="1">
    <source>
        <dbReference type="SAM" id="MobiDB-lite"/>
    </source>
</evidence>
<organism evidence="2 3">
    <name type="scientific">Punica granatum</name>
    <name type="common">Pomegranate</name>
    <dbReference type="NCBI Taxonomy" id="22663"/>
    <lineage>
        <taxon>Eukaryota</taxon>
        <taxon>Viridiplantae</taxon>
        <taxon>Streptophyta</taxon>
        <taxon>Embryophyta</taxon>
        <taxon>Tracheophyta</taxon>
        <taxon>Spermatophyta</taxon>
        <taxon>Magnoliopsida</taxon>
        <taxon>eudicotyledons</taxon>
        <taxon>Gunneridae</taxon>
        <taxon>Pentapetalae</taxon>
        <taxon>rosids</taxon>
        <taxon>malvids</taxon>
        <taxon>Myrtales</taxon>
        <taxon>Lythraceae</taxon>
        <taxon>Punica</taxon>
    </lineage>
</organism>
<name>A0A218XIB3_PUNGR</name>
<feature type="compositionally biased region" description="Basic and acidic residues" evidence="1">
    <location>
        <begin position="14"/>
        <end position="32"/>
    </location>
</feature>
<accession>A0A218XIB3</accession>
<gene>
    <name evidence="2" type="ORF">CDL15_Pgr000950</name>
</gene>
<evidence type="ECO:0000313" key="2">
    <source>
        <dbReference type="EMBL" id="OWM84510.1"/>
    </source>
</evidence>
<dbReference type="Proteomes" id="UP000197138">
    <property type="component" value="Unassembled WGS sequence"/>
</dbReference>
<comment type="caution">
    <text evidence="2">The sequence shown here is derived from an EMBL/GenBank/DDBJ whole genome shotgun (WGS) entry which is preliminary data.</text>
</comment>
<dbReference type="EMBL" id="MTKT01001357">
    <property type="protein sequence ID" value="OWM84510.1"/>
    <property type="molecule type" value="Genomic_DNA"/>
</dbReference>
<sequence>MSHDGLYLSPCSSRGHEVPKRNCGPDEPEHQKTDKNVLYDRACYTAGRGPWV</sequence>
<proteinExistence type="predicted"/>
<reference evidence="3" key="1">
    <citation type="journal article" date="2017" name="Plant J.">
        <title>The pomegranate (Punica granatum L.) genome and the genomics of punicalagin biosynthesis.</title>
        <authorList>
            <person name="Qin G."/>
            <person name="Xu C."/>
            <person name="Ming R."/>
            <person name="Tang H."/>
            <person name="Guyot R."/>
            <person name="Kramer E.M."/>
            <person name="Hu Y."/>
            <person name="Yi X."/>
            <person name="Qi Y."/>
            <person name="Xu X."/>
            <person name="Gao Z."/>
            <person name="Pan H."/>
            <person name="Jian J."/>
            <person name="Tian Y."/>
            <person name="Yue Z."/>
            <person name="Xu Y."/>
        </authorList>
    </citation>
    <scope>NUCLEOTIDE SEQUENCE [LARGE SCALE GENOMIC DNA]</scope>
    <source>
        <strain evidence="3">cv. Dabenzi</strain>
    </source>
</reference>
<protein>
    <submittedName>
        <fullName evidence="2">Uncharacterized protein</fullName>
    </submittedName>
</protein>
<evidence type="ECO:0000313" key="3">
    <source>
        <dbReference type="Proteomes" id="UP000197138"/>
    </source>
</evidence>